<reference evidence="8 9" key="2">
    <citation type="submission" date="2015-03" db="EMBL/GenBank/DDBJ databases">
        <authorList>
            <consortium name="Pathogen Informatics"/>
        </authorList>
    </citation>
    <scope>NUCLEOTIDE SEQUENCE [LARGE SCALE GENOMIC DNA]</scope>
    <source>
        <strain evidence="3 9">D00501624</strain>
        <strain evidence="4 11">G09801536</strain>
        <strain evidence="2 12">G09901357</strain>
        <strain evidence="8">K00500041</strain>
        <strain evidence="5 10">M09401471</strain>
        <strain evidence="7 13">P00601463</strain>
    </source>
</reference>
<evidence type="ECO:0000313" key="9">
    <source>
        <dbReference type="Proteomes" id="UP000039217"/>
    </source>
</evidence>
<dbReference type="EMBL" id="CSAD01000084">
    <property type="protein sequence ID" value="COV04656.1"/>
    <property type="molecule type" value="Genomic_DNA"/>
</dbReference>
<evidence type="ECO:0000313" key="6">
    <source>
        <dbReference type="EMBL" id="COW07203.1"/>
    </source>
</evidence>
<dbReference type="Proteomes" id="UP000039217">
    <property type="component" value="Unassembled WGS sequence"/>
</dbReference>
<dbReference type="EMBL" id="CSAE01000309">
    <property type="protein sequence ID" value="COW07203.1"/>
    <property type="molecule type" value="Genomic_DNA"/>
</dbReference>
<organism evidence="6 8">
    <name type="scientific">Mycobacterium tuberculosis</name>
    <dbReference type="NCBI Taxonomy" id="1773"/>
    <lineage>
        <taxon>Bacteria</taxon>
        <taxon>Bacillati</taxon>
        <taxon>Actinomycetota</taxon>
        <taxon>Actinomycetes</taxon>
        <taxon>Mycobacteriales</taxon>
        <taxon>Mycobacteriaceae</taxon>
        <taxon>Mycobacterium</taxon>
        <taxon>Mycobacterium tuberculosis complex</taxon>
    </lineage>
</organism>
<dbReference type="Proteomes" id="UP000044938">
    <property type="component" value="Unassembled WGS sequence"/>
</dbReference>
<evidence type="ECO:0000313" key="8">
    <source>
        <dbReference type="Proteomes" id="UP000038802"/>
    </source>
</evidence>
<evidence type="ECO:0000313" key="11">
    <source>
        <dbReference type="Proteomes" id="UP000045842"/>
    </source>
</evidence>
<evidence type="ECO:0000313" key="2">
    <source>
        <dbReference type="EMBL" id="CFE38953.1"/>
    </source>
</evidence>
<dbReference type="EMBL" id="CFOE01000128">
    <property type="protein sequence ID" value="CFE38953.1"/>
    <property type="molecule type" value="Genomic_DNA"/>
</dbReference>
<protein>
    <submittedName>
        <fullName evidence="6">Uncharacterized protein</fullName>
    </submittedName>
</protein>
<evidence type="ECO:0000313" key="5">
    <source>
        <dbReference type="EMBL" id="COV96982.1"/>
    </source>
</evidence>
<evidence type="ECO:0000313" key="10">
    <source>
        <dbReference type="Proteomes" id="UP000044938"/>
    </source>
</evidence>
<evidence type="ECO:0000313" key="3">
    <source>
        <dbReference type="EMBL" id="CNW48054.1"/>
    </source>
</evidence>
<evidence type="ECO:0000256" key="1">
    <source>
        <dbReference type="SAM" id="MobiDB-lite"/>
    </source>
</evidence>
<gene>
    <name evidence="3" type="ORF">ERS007661_04012</name>
    <name evidence="4" type="ORF">ERS007679_00907</name>
    <name evidence="2" type="ORF">ERS007681_01324</name>
    <name evidence="6" type="ORF">ERS007703_02684</name>
    <name evidence="5" type="ORF">ERS007720_01314</name>
    <name evidence="7" type="ORF">ERS007741_01785</name>
</gene>
<dbReference type="Proteomes" id="UP000048289">
    <property type="component" value="Unassembled WGS sequence"/>
</dbReference>
<reference evidence="6" key="1">
    <citation type="submission" date="2015-03" db="EMBL/GenBank/DDBJ databases">
        <authorList>
            <person name="Murphy D."/>
        </authorList>
    </citation>
    <scope>NUCLEOTIDE SEQUENCE [LARGE SCALE GENOMIC DNA]</scope>
    <source>
        <strain evidence="6">K00500041</strain>
    </source>
</reference>
<proteinExistence type="predicted"/>
<dbReference type="Proteomes" id="UP000038802">
    <property type="component" value="Unassembled WGS sequence"/>
</dbReference>
<name>A0A0T9BC64_MYCTX</name>
<dbReference type="EMBL" id="CQQC01002074">
    <property type="protein sequence ID" value="CNW48054.1"/>
    <property type="molecule type" value="Genomic_DNA"/>
</dbReference>
<dbReference type="Proteomes" id="UP000048600">
    <property type="component" value="Unassembled WGS sequence"/>
</dbReference>
<dbReference type="AlphaFoldDB" id="A0A0T9BC64"/>
<accession>A0A0T9BC64</accession>
<evidence type="ECO:0000313" key="12">
    <source>
        <dbReference type="Proteomes" id="UP000048289"/>
    </source>
</evidence>
<dbReference type="EMBL" id="CHKL01000170">
    <property type="protein sequence ID" value="COW19693.1"/>
    <property type="molecule type" value="Genomic_DNA"/>
</dbReference>
<evidence type="ECO:0000313" key="7">
    <source>
        <dbReference type="EMBL" id="COW19693.1"/>
    </source>
</evidence>
<dbReference type="EMBL" id="CSAJ01000126">
    <property type="protein sequence ID" value="COV96982.1"/>
    <property type="molecule type" value="Genomic_DNA"/>
</dbReference>
<evidence type="ECO:0000313" key="4">
    <source>
        <dbReference type="EMBL" id="COV04656.1"/>
    </source>
</evidence>
<dbReference type="Proteomes" id="UP000045842">
    <property type="component" value="Unassembled WGS sequence"/>
</dbReference>
<sequence>MISNKPKSLPPAIDISTPCAPSIEASSNGELMAISAALSDRPSPRAEPMPISAVPAPDMMPLTSAKSTLIRPGVVIRSVMPCTPLSSTSSALRKASISDTAASPICSNRSLGITMRVSQLSRSAAMPFSA</sequence>
<evidence type="ECO:0000313" key="13">
    <source>
        <dbReference type="Proteomes" id="UP000048600"/>
    </source>
</evidence>
<feature type="region of interest" description="Disordered" evidence="1">
    <location>
        <begin position="39"/>
        <end position="58"/>
    </location>
</feature>